<comment type="caution">
    <text evidence="6">The sequence shown here is derived from an EMBL/GenBank/DDBJ whole genome shotgun (WGS) entry which is preliminary data.</text>
</comment>
<dbReference type="EMBL" id="BLLH01000004">
    <property type="protein sequence ID" value="GFH40642.1"/>
    <property type="molecule type" value="Genomic_DNA"/>
</dbReference>
<keyword evidence="3 5" id="KW-1133">Transmembrane helix</keyword>
<feature type="transmembrane region" description="Helical" evidence="5">
    <location>
        <begin position="364"/>
        <end position="384"/>
    </location>
</feature>
<evidence type="ECO:0000256" key="3">
    <source>
        <dbReference type="ARBA" id="ARBA00022989"/>
    </source>
</evidence>
<proteinExistence type="predicted"/>
<keyword evidence="4 5" id="KW-0472">Membrane</keyword>
<feature type="transmembrane region" description="Helical" evidence="5">
    <location>
        <begin position="48"/>
        <end position="68"/>
    </location>
</feature>
<feature type="transmembrane region" description="Helical" evidence="5">
    <location>
        <begin position="336"/>
        <end position="358"/>
    </location>
</feature>
<feature type="transmembrane region" description="Helical" evidence="5">
    <location>
        <begin position="396"/>
        <end position="415"/>
    </location>
</feature>
<organism evidence="6 7">
    <name type="scientific">Pseudolactococcus insecticola</name>
    <dbReference type="NCBI Taxonomy" id="2709158"/>
    <lineage>
        <taxon>Bacteria</taxon>
        <taxon>Bacillati</taxon>
        <taxon>Bacillota</taxon>
        <taxon>Bacilli</taxon>
        <taxon>Lactobacillales</taxon>
        <taxon>Streptococcaceae</taxon>
        <taxon>Pseudolactococcus</taxon>
    </lineage>
</organism>
<dbReference type="PANTHER" id="PTHR11785">
    <property type="entry name" value="AMINO ACID TRANSPORTER"/>
    <property type="match status" value="1"/>
</dbReference>
<dbReference type="AlphaFoldDB" id="A0A6A0B5Y3"/>
<feature type="transmembrane region" description="Helical" evidence="5">
    <location>
        <begin position="277"/>
        <end position="298"/>
    </location>
</feature>
<evidence type="ECO:0000256" key="2">
    <source>
        <dbReference type="ARBA" id="ARBA00022692"/>
    </source>
</evidence>
<dbReference type="Pfam" id="PF13520">
    <property type="entry name" value="AA_permease_2"/>
    <property type="match status" value="1"/>
</dbReference>
<accession>A0A6A0B5Y3</accession>
<dbReference type="PANTHER" id="PTHR11785:SF512">
    <property type="entry name" value="SOBREMESA, ISOFORM B"/>
    <property type="match status" value="1"/>
</dbReference>
<comment type="subcellular location">
    <subcellularLocation>
        <location evidence="1">Membrane</location>
        <topology evidence="1">Multi-pass membrane protein</topology>
    </subcellularLocation>
</comment>
<keyword evidence="7" id="KW-1185">Reference proteome</keyword>
<feature type="transmembrane region" description="Helical" evidence="5">
    <location>
        <begin position="128"/>
        <end position="146"/>
    </location>
</feature>
<feature type="transmembrane region" description="Helical" evidence="5">
    <location>
        <begin position="89"/>
        <end position="116"/>
    </location>
</feature>
<feature type="transmembrane region" description="Helical" evidence="5">
    <location>
        <begin position="158"/>
        <end position="178"/>
    </location>
</feature>
<protein>
    <submittedName>
        <fullName evidence="6">Amino acid permease</fullName>
    </submittedName>
</protein>
<dbReference type="InterPro" id="IPR050598">
    <property type="entry name" value="AminoAcid_Transporter"/>
</dbReference>
<dbReference type="Proteomes" id="UP000475928">
    <property type="component" value="Unassembled WGS sequence"/>
</dbReference>
<reference evidence="6 7" key="1">
    <citation type="submission" date="2020-02" db="EMBL/GenBank/DDBJ databases">
        <title>Draft genome sequence of Lactococcus sp. Hs20B0-1.</title>
        <authorList>
            <person name="Noda S."/>
            <person name="Yuki M."/>
            <person name="Ohkuma M."/>
        </authorList>
    </citation>
    <scope>NUCLEOTIDE SEQUENCE [LARGE SCALE GENOMIC DNA]</scope>
    <source>
        <strain evidence="6 7">Hs20B0-1</strain>
    </source>
</reference>
<feature type="transmembrane region" description="Helical" evidence="5">
    <location>
        <begin position="12"/>
        <end position="36"/>
    </location>
</feature>
<evidence type="ECO:0000256" key="4">
    <source>
        <dbReference type="ARBA" id="ARBA00023136"/>
    </source>
</evidence>
<feature type="transmembrane region" description="Helical" evidence="5">
    <location>
        <begin position="198"/>
        <end position="222"/>
    </location>
</feature>
<keyword evidence="2 5" id="KW-0812">Transmembrane</keyword>
<evidence type="ECO:0000256" key="1">
    <source>
        <dbReference type="ARBA" id="ARBA00004141"/>
    </source>
</evidence>
<evidence type="ECO:0000313" key="7">
    <source>
        <dbReference type="Proteomes" id="UP000475928"/>
    </source>
</evidence>
<dbReference type="InterPro" id="IPR002293">
    <property type="entry name" value="AA/rel_permease1"/>
</dbReference>
<evidence type="ECO:0000313" key="6">
    <source>
        <dbReference type="EMBL" id="GFH40642.1"/>
    </source>
</evidence>
<evidence type="ECO:0000256" key="5">
    <source>
        <dbReference type="SAM" id="Phobius"/>
    </source>
</evidence>
<sequence length="449" mass="48103">MSQKNTELKREVGFLGALSSVVGTVIGAGVFFKIAAMASRTGSANLVILAWVLAAIFTVAGGLTVAELGTLFPETGGGVKYLEHAFGKLWGFLFGWVQTLIYYPANIAGLAIIWATQFNNLFGIKSDATHNVPVAILVFATILIINSLGTKFASRAHSLLTVIKLIPIALIVIFGLLSKSEVQFHLLPLEAGDGINPVLGVGSAIVAAMFAFDGWIGIGNIAGELKKPKRDLPLSLSAGLMTIAVVYLLVSLVMLRHMPIHEIMGNNNTASEVAQMIFGKIGGKFVTVGILISVYGALNGYSFTAIRVPYALAAEGNLPFSNYFSKLNKNAIPMRAGGIIVIMAVLLMLVNLVSSQAFNILSDLAVFSSWAFYGLLFIAVFRLRKTRPDAERSYKVIGYPITPLIAIAGAVYILYSNLTNPLTTISSLVSVLVTLIGIPVFYRIQSRKK</sequence>
<dbReference type="GO" id="GO:0016020">
    <property type="term" value="C:membrane"/>
    <property type="evidence" value="ECO:0007669"/>
    <property type="project" value="UniProtKB-SubCell"/>
</dbReference>
<feature type="transmembrane region" description="Helical" evidence="5">
    <location>
        <begin position="234"/>
        <end position="257"/>
    </location>
</feature>
<dbReference type="GO" id="GO:0015179">
    <property type="term" value="F:L-amino acid transmembrane transporter activity"/>
    <property type="evidence" value="ECO:0007669"/>
    <property type="project" value="TreeGrafter"/>
</dbReference>
<dbReference type="RefSeq" id="WP_172356326.1">
    <property type="nucleotide sequence ID" value="NZ_BLLH01000004.1"/>
</dbReference>
<name>A0A6A0B5Y3_9LACT</name>
<dbReference type="PIRSF" id="PIRSF006060">
    <property type="entry name" value="AA_transporter"/>
    <property type="match status" value="1"/>
</dbReference>
<gene>
    <name evidence="6" type="ORF">Hs20B_10400</name>
</gene>
<feature type="transmembrane region" description="Helical" evidence="5">
    <location>
        <begin position="421"/>
        <end position="442"/>
    </location>
</feature>
<dbReference type="Gene3D" id="1.20.1740.10">
    <property type="entry name" value="Amino acid/polyamine transporter I"/>
    <property type="match status" value="1"/>
</dbReference>